<dbReference type="InterPro" id="IPR029016">
    <property type="entry name" value="GAF-like_dom_sf"/>
</dbReference>
<name>A0A964BW27_9CYAN</name>
<dbReference type="Proteomes" id="UP000729733">
    <property type="component" value="Unassembled WGS sequence"/>
</dbReference>
<gene>
    <name evidence="2" type="ORF">I4641_21055</name>
</gene>
<evidence type="ECO:0000313" key="3">
    <source>
        <dbReference type="Proteomes" id="UP000729733"/>
    </source>
</evidence>
<dbReference type="Gene3D" id="3.30.450.40">
    <property type="match status" value="1"/>
</dbReference>
<keyword evidence="1" id="KW-0472">Membrane</keyword>
<dbReference type="SUPFAM" id="SSF55781">
    <property type="entry name" value="GAF domain-like"/>
    <property type="match status" value="1"/>
</dbReference>
<keyword evidence="3" id="KW-1185">Reference proteome</keyword>
<keyword evidence="1" id="KW-1133">Transmembrane helix</keyword>
<protein>
    <submittedName>
        <fullName evidence="2">GAF domain-containing protein</fullName>
    </submittedName>
</protein>
<dbReference type="RefSeq" id="WP_229642554.1">
    <property type="nucleotide sequence ID" value="NZ_JADWDC010000085.1"/>
</dbReference>
<comment type="caution">
    <text evidence="2">The sequence shown here is derived from an EMBL/GenBank/DDBJ whole genome shotgun (WGS) entry which is preliminary data.</text>
</comment>
<accession>A0A964BW27</accession>
<organism evidence="2 3">
    <name type="scientific">Waterburya agarophytonicola KI4</name>
    <dbReference type="NCBI Taxonomy" id="2874699"/>
    <lineage>
        <taxon>Bacteria</taxon>
        <taxon>Bacillati</taxon>
        <taxon>Cyanobacteriota</taxon>
        <taxon>Cyanophyceae</taxon>
        <taxon>Pleurocapsales</taxon>
        <taxon>Hyellaceae</taxon>
        <taxon>Waterburya</taxon>
        <taxon>Waterburya agarophytonicola</taxon>
    </lineage>
</organism>
<proteinExistence type="predicted"/>
<dbReference type="EMBL" id="JADWDC010000085">
    <property type="protein sequence ID" value="MCC0179452.1"/>
    <property type="molecule type" value="Genomic_DNA"/>
</dbReference>
<dbReference type="AlphaFoldDB" id="A0A964BW27"/>
<feature type="transmembrane region" description="Helical" evidence="1">
    <location>
        <begin position="51"/>
        <end position="72"/>
    </location>
</feature>
<reference evidence="2" key="1">
    <citation type="journal article" date="2021" name="Antonie Van Leeuwenhoek">
        <title>Draft genome and description of Waterburya agarophytonicola gen. nov. sp. nov. (Pleurocapsales, Cyanobacteria): a seaweed symbiont.</title>
        <authorList>
            <person name="Bonthond G."/>
            <person name="Shalygin S."/>
            <person name="Bayer T."/>
            <person name="Weinberger F."/>
        </authorList>
    </citation>
    <scope>NUCLEOTIDE SEQUENCE</scope>
    <source>
        <strain evidence="2">KI4</strain>
    </source>
</reference>
<evidence type="ECO:0000313" key="2">
    <source>
        <dbReference type="EMBL" id="MCC0179452.1"/>
    </source>
</evidence>
<evidence type="ECO:0000256" key="1">
    <source>
        <dbReference type="SAM" id="Phobius"/>
    </source>
</evidence>
<keyword evidence="1" id="KW-0812">Transmembrane</keyword>
<feature type="transmembrane region" description="Helical" evidence="1">
    <location>
        <begin position="21"/>
        <end position="39"/>
    </location>
</feature>
<sequence>MQDIRKIAKKEAKSVRRIKQYASLSTTFVLPFLIAILVGSKGDFNEDTKTLFWLLLIGLGIFQVLIGIAYGFNDENLAIEAYFLAEELEKQNNILNKNKQELEKDIRYLNILHNTIQAFRVLESDFVRNESNEEGLQDFIDITVSFIVDIREQIFDFNSEDLWSFSVYLYRQNDDLLESIWLKKHENHPSTGEPRKWKPGQGHIGRAFIDGVAKITGDATELAVANLMSPPPRLARDYDREAYKSFASIPISLNAEQEKPYGVLVVTSNKPNRFNKFNCLILNHVADTISNVIALRGILIDDI</sequence>